<evidence type="ECO:0000313" key="4">
    <source>
        <dbReference type="Proteomes" id="UP001430455"/>
    </source>
</evidence>
<keyword evidence="1" id="KW-0812">Transmembrane</keyword>
<dbReference type="RefSeq" id="WP_220582449.1">
    <property type="nucleotide sequence ID" value="NZ_RKLT01000030.1"/>
</dbReference>
<gene>
    <name evidence="3" type="ORF">EGH23_23650</name>
</gene>
<keyword evidence="4" id="KW-1185">Reference proteome</keyword>
<evidence type="ECO:0000259" key="2">
    <source>
        <dbReference type="Pfam" id="PF18902"/>
    </source>
</evidence>
<feature type="transmembrane region" description="Helical" evidence="1">
    <location>
        <begin position="20"/>
        <end position="42"/>
    </location>
</feature>
<proteinExistence type="predicted"/>
<dbReference type="Proteomes" id="UP001430455">
    <property type="component" value="Unassembled WGS sequence"/>
</dbReference>
<feature type="domain" description="DUF5658" evidence="2">
    <location>
        <begin position="23"/>
        <end position="110"/>
    </location>
</feature>
<dbReference type="EMBL" id="RKLT01000030">
    <property type="protein sequence ID" value="MBX0297864.1"/>
    <property type="molecule type" value="Genomic_DNA"/>
</dbReference>
<dbReference type="AlphaFoldDB" id="A0AAW4PIQ3"/>
<sequence length="115" mass="12121">MDWKAAIQGNCRCDSSAASVWALAIVLFGLGDILTTGIGLRIGGVVETNPIPRLFFHHSVLGAMGALKLAAFGGFYVLWKLVPRPHSLGVPLGLAILGGIVTSWNLRVILLALST</sequence>
<protein>
    <submittedName>
        <fullName evidence="3">DUF5658 family protein</fullName>
    </submittedName>
</protein>
<reference evidence="3 4" key="1">
    <citation type="submission" date="2021-06" db="EMBL/GenBank/DDBJ databases">
        <title>Halomicroarcula sp. a new haloarchaeum isolated from saline soil.</title>
        <authorList>
            <person name="Duran-Viseras A."/>
            <person name="Sanchez-Porro C."/>
            <person name="Ventosa A."/>
        </authorList>
    </citation>
    <scope>NUCLEOTIDE SEQUENCE [LARGE SCALE GENOMIC DNA]</scope>
    <source>
        <strain evidence="3 4">F27</strain>
    </source>
</reference>
<name>A0AAW4PIQ3_9EURY</name>
<evidence type="ECO:0000256" key="1">
    <source>
        <dbReference type="SAM" id="Phobius"/>
    </source>
</evidence>
<comment type="caution">
    <text evidence="3">The sequence shown here is derived from an EMBL/GenBank/DDBJ whole genome shotgun (WGS) entry which is preliminary data.</text>
</comment>
<keyword evidence="1" id="KW-1133">Transmembrane helix</keyword>
<dbReference type="InterPro" id="IPR043717">
    <property type="entry name" value="DUF5658"/>
</dbReference>
<keyword evidence="1" id="KW-0472">Membrane</keyword>
<accession>A0AAW4PIQ3</accession>
<evidence type="ECO:0000313" key="3">
    <source>
        <dbReference type="EMBL" id="MBX0297864.1"/>
    </source>
</evidence>
<feature type="transmembrane region" description="Helical" evidence="1">
    <location>
        <begin position="91"/>
        <end position="113"/>
    </location>
</feature>
<organism evidence="3 4">
    <name type="scientific">Haloarcula nitratireducens</name>
    <dbReference type="NCBI Taxonomy" id="2487749"/>
    <lineage>
        <taxon>Archaea</taxon>
        <taxon>Methanobacteriati</taxon>
        <taxon>Methanobacteriota</taxon>
        <taxon>Stenosarchaea group</taxon>
        <taxon>Halobacteria</taxon>
        <taxon>Halobacteriales</taxon>
        <taxon>Haloarculaceae</taxon>
        <taxon>Haloarcula</taxon>
    </lineage>
</organism>
<feature type="transmembrane region" description="Helical" evidence="1">
    <location>
        <begin position="54"/>
        <end position="79"/>
    </location>
</feature>
<dbReference type="Pfam" id="PF18902">
    <property type="entry name" value="DUF5658"/>
    <property type="match status" value="1"/>
</dbReference>